<reference evidence="5" key="1">
    <citation type="journal article" date="2012" name="Nature">
        <title>A physical, genetic and functional sequence assembly of the barley genome.</title>
        <authorList>
            <consortium name="The International Barley Genome Sequencing Consortium"/>
            <person name="Mayer K.F."/>
            <person name="Waugh R."/>
            <person name="Brown J.W."/>
            <person name="Schulman A."/>
            <person name="Langridge P."/>
            <person name="Platzer M."/>
            <person name="Fincher G.B."/>
            <person name="Muehlbauer G.J."/>
            <person name="Sato K."/>
            <person name="Close T.J."/>
            <person name="Wise R.P."/>
            <person name="Stein N."/>
        </authorList>
    </citation>
    <scope>NUCLEOTIDE SEQUENCE [LARGE SCALE GENOMIC DNA]</scope>
    <source>
        <strain evidence="5">cv. Morex</strain>
    </source>
</reference>
<keyword evidence="2" id="KW-0812">Transmembrane</keyword>
<feature type="region of interest" description="Disordered" evidence="1">
    <location>
        <begin position="366"/>
        <end position="385"/>
    </location>
</feature>
<feature type="compositionally biased region" description="Low complexity" evidence="1">
    <location>
        <begin position="770"/>
        <end position="792"/>
    </location>
</feature>
<feature type="domain" description="DUF4220" evidence="3">
    <location>
        <begin position="49"/>
        <end position="360"/>
    </location>
</feature>
<dbReference type="Pfam" id="PF13968">
    <property type="entry name" value="DUF4220"/>
    <property type="match status" value="1"/>
</dbReference>
<dbReference type="Gramene" id="HORVU.MOREX.r3.3HG0228720.1">
    <property type="protein sequence ID" value="HORVU.MOREX.r3.3HG0228720.1.CDS1"/>
    <property type="gene ID" value="HORVU.MOREX.r3.3HG0228720"/>
</dbReference>
<dbReference type="AlphaFoldDB" id="A0A8I6XU62"/>
<dbReference type="KEGG" id="hvg:123441387"/>
<dbReference type="InterPro" id="IPR007658">
    <property type="entry name" value="DUF594"/>
</dbReference>
<sequence>MGVSGAVVWWEEWQLRVLVLCSLLIQYFLLAATVARKFPIRSYFRPFIWLAYLGSDAVAIYALAVLFNRHRKPQQPEEDGEGGGSRLLEVLWAPILLMHLGGQDGITAYNIEDNELWTRHILTSVSQVVVAVYVFWKSWSGSDMRLLQAATLLFILGILRCFEKPFALNRASINSLVSSGEPVWRSINTHKLKIDPLEDFIDKATNPAEENIYLLAPSMPADFTPHKLFVDLASPSANDRIRVLLSFSALDDNHAYCTLQNWISHTFRHLYTKQNWFLTASGRAGTNKRDREGNSVGFYVVGTRVLAVFLPFTAVALFQHSHREIYSEQDVKVTYVLLCCTAVLEICAFGTRFEITFIEVSSEPWDDTSDIETPEPSENISHIETPEPTELKPKYDDMVSQHSLIGLLVRNRKHSKMMSIVGFLRCNNVLHQHWHMNSCSSSFSITKLVLQYVKSGWKHHIKDVPSYRKFNDNRGQFTIQQQGCYQELGWSLEGAFDESVLLWHLATDFCYYDSLPSHHGSWCTKDFCHVYGCPAWCEGSDHHKRAVQCREMSNYMMYLLFVNPEMLMAGTRRNLFTVAYDELKSIDIQQSVEERELTSVMRRELIRNKERSITRKEDEQPENGIREKVGGTISQLEGDKQTQKERELSQRIIIALDGRGSPPTDGTQQKTGIINDAWTIAKVLSGLPEEKMWTMIEGVWVEMMCFSAARCRGYLHAKGLATGVEYLTYVWLLQYYMGMETLADKLQRADHHHHAPSTSGVSKEATQQEQAASPSRSSGSASQSAGHQGSDATATAQEIGEEMV</sequence>
<keyword evidence="2" id="KW-0472">Membrane</keyword>
<feature type="transmembrane region" description="Helical" evidence="2">
    <location>
        <begin position="296"/>
        <end position="318"/>
    </location>
</feature>
<dbReference type="GeneID" id="123441387"/>
<gene>
    <name evidence="4" type="primary">LOC123441387</name>
</gene>
<evidence type="ECO:0000313" key="4">
    <source>
        <dbReference type="EnsemblPlants" id="HORVU.MOREX.r3.3HG0228720.1.CDS1"/>
    </source>
</evidence>
<dbReference type="PANTHER" id="PTHR31325">
    <property type="entry name" value="OS01G0798800 PROTEIN-RELATED"/>
    <property type="match status" value="1"/>
</dbReference>
<keyword evidence="5" id="KW-1185">Reference proteome</keyword>
<name>A0A8I6XU62_HORVV</name>
<feature type="region of interest" description="Disordered" evidence="1">
    <location>
        <begin position="613"/>
        <end position="643"/>
    </location>
</feature>
<dbReference type="InterPro" id="IPR025315">
    <property type="entry name" value="DUF4220"/>
</dbReference>
<evidence type="ECO:0000259" key="3">
    <source>
        <dbReference type="Pfam" id="PF13968"/>
    </source>
</evidence>
<dbReference type="EnsemblPlants" id="HORVU.MOREX.r3.3HG0228720.1">
    <property type="protein sequence ID" value="HORVU.MOREX.r3.3HG0228720.1.CDS1"/>
    <property type="gene ID" value="HORVU.MOREX.r3.3HG0228720"/>
</dbReference>
<evidence type="ECO:0000256" key="2">
    <source>
        <dbReference type="SAM" id="Phobius"/>
    </source>
</evidence>
<feature type="transmembrane region" description="Helical" evidence="2">
    <location>
        <begin position="47"/>
        <end position="67"/>
    </location>
</feature>
<feature type="compositionally biased region" description="Acidic residues" evidence="1">
    <location>
        <begin position="366"/>
        <end position="375"/>
    </location>
</feature>
<dbReference type="Pfam" id="PF04578">
    <property type="entry name" value="DUF594"/>
    <property type="match status" value="1"/>
</dbReference>
<organism evidence="4 5">
    <name type="scientific">Hordeum vulgare subsp. vulgare</name>
    <name type="common">Domesticated barley</name>
    <dbReference type="NCBI Taxonomy" id="112509"/>
    <lineage>
        <taxon>Eukaryota</taxon>
        <taxon>Viridiplantae</taxon>
        <taxon>Streptophyta</taxon>
        <taxon>Embryophyta</taxon>
        <taxon>Tracheophyta</taxon>
        <taxon>Spermatophyta</taxon>
        <taxon>Magnoliopsida</taxon>
        <taxon>Liliopsida</taxon>
        <taxon>Poales</taxon>
        <taxon>Poaceae</taxon>
        <taxon>BOP clade</taxon>
        <taxon>Pooideae</taxon>
        <taxon>Triticodae</taxon>
        <taxon>Triticeae</taxon>
        <taxon>Hordeinae</taxon>
        <taxon>Hordeum</taxon>
    </lineage>
</organism>
<reference evidence="4" key="3">
    <citation type="submission" date="2022-01" db="UniProtKB">
        <authorList>
            <consortium name="EnsemblPlants"/>
        </authorList>
    </citation>
    <scope>IDENTIFICATION</scope>
    <source>
        <strain evidence="4">subsp. vulgare</strain>
    </source>
</reference>
<protein>
    <recommendedName>
        <fullName evidence="3">DUF4220 domain-containing protein</fullName>
    </recommendedName>
</protein>
<keyword evidence="2" id="KW-1133">Transmembrane helix</keyword>
<evidence type="ECO:0000256" key="1">
    <source>
        <dbReference type="SAM" id="MobiDB-lite"/>
    </source>
</evidence>
<evidence type="ECO:0000313" key="5">
    <source>
        <dbReference type="Proteomes" id="UP000011116"/>
    </source>
</evidence>
<accession>A0A8I6XU62</accession>
<reference evidence="4" key="2">
    <citation type="submission" date="2020-10" db="EMBL/GenBank/DDBJ databases">
        <authorList>
            <person name="Scholz U."/>
            <person name="Mascher M."/>
            <person name="Fiebig A."/>
        </authorList>
    </citation>
    <scope>NUCLEOTIDE SEQUENCE [LARGE SCALE GENOMIC DNA]</scope>
    <source>
        <strain evidence="4">cv. Morex</strain>
    </source>
</reference>
<dbReference type="Gramene" id="HORVU.MOREX.r2.3HG0189680.1">
    <property type="protein sequence ID" value="HORVU.MOREX.r2.3HG0189680.1.CDS.1"/>
    <property type="gene ID" value="HORVU.MOREX.r2.3HG0189680"/>
</dbReference>
<proteinExistence type="predicted"/>
<dbReference type="OrthoDB" id="1689146at2759"/>
<feature type="region of interest" description="Disordered" evidence="1">
    <location>
        <begin position="748"/>
        <end position="804"/>
    </location>
</feature>
<dbReference type="Proteomes" id="UP000011116">
    <property type="component" value="Chromosome 3H"/>
</dbReference>
<feature type="transmembrane region" description="Helical" evidence="2">
    <location>
        <begin position="13"/>
        <end position="35"/>
    </location>
</feature>
<feature type="compositionally biased region" description="Basic and acidic residues" evidence="1">
    <location>
        <begin position="613"/>
        <end position="629"/>
    </location>
</feature>
<feature type="compositionally biased region" description="Polar residues" evidence="1">
    <location>
        <begin position="756"/>
        <end position="769"/>
    </location>
</feature>
<dbReference type="RefSeq" id="XP_044973782.1">
    <property type="nucleotide sequence ID" value="XM_045117847.1"/>
</dbReference>